<accession>A0ACB6QYH4</accession>
<proteinExistence type="predicted"/>
<feature type="non-terminal residue" evidence="1">
    <location>
        <position position="1"/>
    </location>
</feature>
<protein>
    <submittedName>
        <fullName evidence="1">Uncharacterized protein</fullName>
    </submittedName>
</protein>
<dbReference type="EMBL" id="MU003503">
    <property type="protein sequence ID" value="KAF2472089.1"/>
    <property type="molecule type" value="Genomic_DNA"/>
</dbReference>
<comment type="caution">
    <text evidence="1">The sequence shown here is derived from an EMBL/GenBank/DDBJ whole genome shotgun (WGS) entry which is preliminary data.</text>
</comment>
<sequence length="109" mass="12056">SHLSLTRARARHLCLTPRTNRQTPNSRRRPSSANQTIAPFLKTAIAHNVIEDGPDASQALLKTTSNFITTCLMCLISEAHVLASKPGLPFHILETLIQENFVTMVYSDS</sequence>
<evidence type="ECO:0000313" key="1">
    <source>
        <dbReference type="EMBL" id="KAF2472089.1"/>
    </source>
</evidence>
<reference evidence="1" key="1">
    <citation type="journal article" date="2020" name="Stud. Mycol.">
        <title>101 Dothideomycetes genomes: a test case for predicting lifestyles and emergence of pathogens.</title>
        <authorList>
            <person name="Haridas S."/>
            <person name="Albert R."/>
            <person name="Binder M."/>
            <person name="Bloem J."/>
            <person name="Labutti K."/>
            <person name="Salamov A."/>
            <person name="Andreopoulos B."/>
            <person name="Baker S."/>
            <person name="Barry K."/>
            <person name="Bills G."/>
            <person name="Bluhm B."/>
            <person name="Cannon C."/>
            <person name="Castanera R."/>
            <person name="Culley D."/>
            <person name="Daum C."/>
            <person name="Ezra D."/>
            <person name="Gonzalez J."/>
            <person name="Henrissat B."/>
            <person name="Kuo A."/>
            <person name="Liang C."/>
            <person name="Lipzen A."/>
            <person name="Lutzoni F."/>
            <person name="Magnuson J."/>
            <person name="Mondo S."/>
            <person name="Nolan M."/>
            <person name="Ohm R."/>
            <person name="Pangilinan J."/>
            <person name="Park H.-J."/>
            <person name="Ramirez L."/>
            <person name="Alfaro M."/>
            <person name="Sun H."/>
            <person name="Tritt A."/>
            <person name="Yoshinaga Y."/>
            <person name="Zwiers L.-H."/>
            <person name="Turgeon B."/>
            <person name="Goodwin S."/>
            <person name="Spatafora J."/>
            <person name="Crous P."/>
            <person name="Grigoriev I."/>
        </authorList>
    </citation>
    <scope>NUCLEOTIDE SEQUENCE</scope>
    <source>
        <strain evidence="1">ATCC 200398</strain>
    </source>
</reference>
<keyword evidence="2" id="KW-1185">Reference proteome</keyword>
<organism evidence="1 2">
    <name type="scientific">Lindgomyces ingoldianus</name>
    <dbReference type="NCBI Taxonomy" id="673940"/>
    <lineage>
        <taxon>Eukaryota</taxon>
        <taxon>Fungi</taxon>
        <taxon>Dikarya</taxon>
        <taxon>Ascomycota</taxon>
        <taxon>Pezizomycotina</taxon>
        <taxon>Dothideomycetes</taxon>
        <taxon>Pleosporomycetidae</taxon>
        <taxon>Pleosporales</taxon>
        <taxon>Lindgomycetaceae</taxon>
        <taxon>Lindgomyces</taxon>
    </lineage>
</organism>
<dbReference type="Proteomes" id="UP000799755">
    <property type="component" value="Unassembled WGS sequence"/>
</dbReference>
<evidence type="ECO:0000313" key="2">
    <source>
        <dbReference type="Proteomes" id="UP000799755"/>
    </source>
</evidence>
<gene>
    <name evidence="1" type="ORF">BDR25DRAFT_366846</name>
</gene>
<name>A0ACB6QYH4_9PLEO</name>